<dbReference type="PANTHER" id="PTHR43649:SF30">
    <property type="entry name" value="ABC TRANSPORTER SUBSTRATE-BINDING PROTEIN"/>
    <property type="match status" value="1"/>
</dbReference>
<comment type="caution">
    <text evidence="2">The sequence shown here is derived from an EMBL/GenBank/DDBJ whole genome shotgun (WGS) entry which is preliminary data.</text>
</comment>
<dbReference type="InterPro" id="IPR006059">
    <property type="entry name" value="SBP"/>
</dbReference>
<evidence type="ECO:0000256" key="1">
    <source>
        <dbReference type="SAM" id="SignalP"/>
    </source>
</evidence>
<dbReference type="Gene3D" id="3.40.190.10">
    <property type="entry name" value="Periplasmic binding protein-like II"/>
    <property type="match status" value="2"/>
</dbReference>
<name>A0A428ZKR6_KIBAR</name>
<proteinExistence type="predicted"/>
<dbReference type="Pfam" id="PF13416">
    <property type="entry name" value="SBP_bac_8"/>
    <property type="match status" value="1"/>
</dbReference>
<dbReference type="SUPFAM" id="SSF53850">
    <property type="entry name" value="Periplasmic binding protein-like II"/>
    <property type="match status" value="1"/>
</dbReference>
<organism evidence="2 3">
    <name type="scientific">Kibdelosporangium aridum</name>
    <dbReference type="NCBI Taxonomy" id="2030"/>
    <lineage>
        <taxon>Bacteria</taxon>
        <taxon>Bacillati</taxon>
        <taxon>Actinomycetota</taxon>
        <taxon>Actinomycetes</taxon>
        <taxon>Pseudonocardiales</taxon>
        <taxon>Pseudonocardiaceae</taxon>
        <taxon>Kibdelosporangium</taxon>
    </lineage>
</organism>
<evidence type="ECO:0000313" key="3">
    <source>
        <dbReference type="Proteomes" id="UP000287547"/>
    </source>
</evidence>
<dbReference type="Proteomes" id="UP000287547">
    <property type="component" value="Unassembled WGS sequence"/>
</dbReference>
<gene>
    <name evidence="2" type="ORF">DMH04_08495</name>
</gene>
<dbReference type="OrthoDB" id="7918484at2"/>
<accession>A0A428ZKR6</accession>
<evidence type="ECO:0000313" key="2">
    <source>
        <dbReference type="EMBL" id="RSM88654.1"/>
    </source>
</evidence>
<dbReference type="InterPro" id="IPR050490">
    <property type="entry name" value="Bact_solute-bd_prot1"/>
</dbReference>
<dbReference type="EMBL" id="QHKI01000004">
    <property type="protein sequence ID" value="RSM88654.1"/>
    <property type="molecule type" value="Genomic_DNA"/>
</dbReference>
<dbReference type="AlphaFoldDB" id="A0A428ZKR6"/>
<dbReference type="PROSITE" id="PS51257">
    <property type="entry name" value="PROKAR_LIPOPROTEIN"/>
    <property type="match status" value="1"/>
</dbReference>
<protein>
    <submittedName>
        <fullName evidence="2">Sugar ABC transporter substrate-binding protein</fullName>
    </submittedName>
</protein>
<reference evidence="2 3" key="1">
    <citation type="submission" date="2018-05" db="EMBL/GenBank/DDBJ databases">
        <title>Evolution of GPA BGCs.</title>
        <authorList>
            <person name="Waglechner N."/>
            <person name="Wright G.D."/>
        </authorList>
    </citation>
    <scope>NUCLEOTIDE SEQUENCE [LARGE SCALE GENOMIC DNA]</scope>
    <source>
        <strain evidence="2 3">A82846</strain>
    </source>
</reference>
<feature type="chain" id="PRO_5019240442" evidence="1">
    <location>
        <begin position="29"/>
        <end position="434"/>
    </location>
</feature>
<sequence length="434" mass="46751">MGAGRLRRRTTIAAVIATVAISLAISLAACGTQSGGSGDGGDVTISFAWWGSDSRATITKQAVELFQQRNPTIKVQTTFSAYAAYWEKVATQTAGGNPPDVMTMDTRYLSEYGQRKVLLDLKEGPGKQISLAEINPELANTGQLDGKQYAVPWAQNTSALVYDPAAYQAAGVDMTGPMTWEQFRAAAEKVSASKGFQTRGVTDFGMIDSALEIWLRQRGKGMFTPDGKLGFGPQELREYWDLASRFRTSKAASAAEVTASYNTSPEQAPFGKKLTAAEFAYDGIYPSYQKAYGTDLKVAPYPTDDPANLGQYRRPAMFLSVSARGKAQEASAKLVEFLINDPEAAKILGTDRGLPPNLKNRAQLAASATGTSKVIFDFEASLEAKLGPAPAVPPKGAGAIQKLLQRTYEEVAFERLSIDAAVSRFFAEAQKDLQ</sequence>
<keyword evidence="1" id="KW-0732">Signal</keyword>
<dbReference type="PANTHER" id="PTHR43649">
    <property type="entry name" value="ARABINOSE-BINDING PROTEIN-RELATED"/>
    <property type="match status" value="1"/>
</dbReference>
<feature type="signal peptide" evidence="1">
    <location>
        <begin position="1"/>
        <end position="28"/>
    </location>
</feature>